<keyword evidence="1" id="KW-0732">Signal</keyword>
<protein>
    <recommendedName>
        <fullName evidence="4">Transporter</fullName>
    </recommendedName>
</protein>
<dbReference type="AlphaFoldDB" id="A0A117MQM7"/>
<proteinExistence type="predicted"/>
<dbReference type="EMBL" id="LMBR01000095">
    <property type="protein sequence ID" value="KUL30444.1"/>
    <property type="molecule type" value="Genomic_DNA"/>
</dbReference>
<sequence>MLKKIRFVTATAVSLLSAAPVFGAHPLITDDTGTQGKGKIQIELNNEFAWNRTDAGGTELKENTGETALTLSYGLTETIDVVAGIPFGWYTLEENGTTLGDECGIGDMSLEIKWRIYENEENGLGFAVKPGISIPTGNERKGFGSGEVSPGLTLIATHEGDFGSLHANAGYSRNNYKNENDDAASRNDLWHASFAAELNMTDNLRPVANIGIETNEDITSDTHPVFLIGGLIYSASDNLDLDIGLKCGLNEAETDTALLAGLAARF</sequence>
<dbReference type="RefSeq" id="WP_059138764.1">
    <property type="nucleotide sequence ID" value="NZ_LMBR01000095.1"/>
</dbReference>
<comment type="caution">
    <text evidence="2">The sequence shown here is derived from an EMBL/GenBank/DDBJ whole genome shotgun (WGS) entry which is preliminary data.</text>
</comment>
<gene>
    <name evidence="2" type="ORF">ASB62_04215</name>
</gene>
<dbReference type="SUPFAM" id="SSF56935">
    <property type="entry name" value="Porins"/>
    <property type="match status" value="1"/>
</dbReference>
<feature type="chain" id="PRO_5007151309" description="Transporter" evidence="1">
    <location>
        <begin position="24"/>
        <end position="266"/>
    </location>
</feature>
<keyword evidence="3" id="KW-1185">Reference proteome</keyword>
<evidence type="ECO:0000256" key="1">
    <source>
        <dbReference type="SAM" id="SignalP"/>
    </source>
</evidence>
<feature type="signal peptide" evidence="1">
    <location>
        <begin position="1"/>
        <end position="23"/>
    </location>
</feature>
<accession>A0A117MQM7</accession>
<dbReference type="OrthoDB" id="110323at2"/>
<dbReference type="Proteomes" id="UP000053937">
    <property type="component" value="Unassembled WGS sequence"/>
</dbReference>
<evidence type="ECO:0008006" key="4">
    <source>
        <dbReference type="Google" id="ProtNLM"/>
    </source>
</evidence>
<reference evidence="2 3" key="1">
    <citation type="submission" date="2015-10" db="EMBL/GenBank/DDBJ databases">
        <title>Draft Genome Sequence of Chlorobium limicola strain Frasassi Growing under Artificial Lighting in the Frasassi Cave System.</title>
        <authorList>
            <person name="Mansor M."/>
            <person name="Macalady J."/>
        </authorList>
    </citation>
    <scope>NUCLEOTIDE SEQUENCE [LARGE SCALE GENOMIC DNA]</scope>
    <source>
        <strain evidence="2 3">Frasassi</strain>
    </source>
</reference>
<organism evidence="2 3">
    <name type="scientific">Chlorobium limicola</name>
    <dbReference type="NCBI Taxonomy" id="1092"/>
    <lineage>
        <taxon>Bacteria</taxon>
        <taxon>Pseudomonadati</taxon>
        <taxon>Chlorobiota</taxon>
        <taxon>Chlorobiia</taxon>
        <taxon>Chlorobiales</taxon>
        <taxon>Chlorobiaceae</taxon>
        <taxon>Chlorobium/Pelodictyon group</taxon>
        <taxon>Chlorobium</taxon>
    </lineage>
</organism>
<evidence type="ECO:0000313" key="3">
    <source>
        <dbReference type="Proteomes" id="UP000053937"/>
    </source>
</evidence>
<name>A0A117MQM7_CHLLI</name>
<dbReference type="InterPro" id="IPR025737">
    <property type="entry name" value="FApF"/>
</dbReference>
<evidence type="ECO:0000313" key="2">
    <source>
        <dbReference type="EMBL" id="KUL30444.1"/>
    </source>
</evidence>
<dbReference type="Pfam" id="PF13557">
    <property type="entry name" value="Phenol_MetA_deg"/>
    <property type="match status" value="1"/>
</dbReference>